<dbReference type="EMBL" id="LN847008">
    <property type="protein sequence ID" value="CRI41919.1"/>
    <property type="molecule type" value="Genomic_DNA"/>
</dbReference>
<evidence type="ECO:0000313" key="6">
    <source>
        <dbReference type="EMBL" id="CRI46387.1"/>
    </source>
</evidence>
<dbReference type="PATRIC" id="fig|83558.13.peg.928"/>
<evidence type="ECO:0000313" key="4">
    <source>
        <dbReference type="EMBL" id="CRI43014.1"/>
    </source>
</evidence>
<dbReference type="EMBL" id="LN846999">
    <property type="protein sequence ID" value="CRI38528.1"/>
    <property type="molecule type" value="Genomic_DNA"/>
</dbReference>
<evidence type="ECO:0000313" key="10">
    <source>
        <dbReference type="EMBL" id="CRI52068.1"/>
    </source>
</evidence>
<dbReference type="EMBL" id="LN847246">
    <property type="protein sequence ID" value="CRI52068.1"/>
    <property type="molecule type" value="Genomic_DNA"/>
</dbReference>
<accession>A0A0F7WX17</accession>
<dbReference type="EMBL" id="LN847240">
    <property type="protein sequence ID" value="CRI50939.1"/>
    <property type="molecule type" value="Genomic_DNA"/>
</dbReference>
<dbReference type="EMBL" id="LN847006">
    <property type="protein sequence ID" value="CRI40791.1"/>
    <property type="molecule type" value="Genomic_DNA"/>
</dbReference>
<sequence>MQKARRQPLLRRVIGLRPLISYWFQVLFHSLNKGSFHLSFTVLVHYRSLTSI</sequence>
<evidence type="ECO:0000313" key="1">
    <source>
        <dbReference type="EMBL" id="CRI38528.1"/>
    </source>
</evidence>
<evidence type="ECO:0000313" key="7">
    <source>
        <dbReference type="EMBL" id="CRI47534.1"/>
    </source>
</evidence>
<proteinExistence type="predicted"/>
<name>A0A0F7WX17_CHLPN</name>
<evidence type="ECO:0000313" key="8">
    <source>
        <dbReference type="EMBL" id="CRI49811.1"/>
    </source>
</evidence>
<evidence type="ECO:0000313" key="2">
    <source>
        <dbReference type="EMBL" id="CRI40791.1"/>
    </source>
</evidence>
<dbReference type="AlphaFoldDB" id="A0A0F7WX17"/>
<dbReference type="EMBL" id="LN847203">
    <property type="protein sequence ID" value="CRI44131.1"/>
    <property type="molecule type" value="Genomic_DNA"/>
</dbReference>
<evidence type="ECO:0000313" key="12">
    <source>
        <dbReference type="EMBL" id="CRI73562.1"/>
    </source>
</evidence>
<dbReference type="EMBL" id="LN847255">
    <property type="protein sequence ID" value="CRI53932.1"/>
    <property type="molecule type" value="Genomic_DNA"/>
</dbReference>
<evidence type="ECO:0000313" key="11">
    <source>
        <dbReference type="EMBL" id="CRI53932.1"/>
    </source>
</evidence>
<dbReference type="EMBL" id="LN849050">
    <property type="protein sequence ID" value="CRI73562.1"/>
    <property type="molecule type" value="Genomic_DNA"/>
</dbReference>
<reference evidence="5" key="1">
    <citation type="submission" date="2015-05" db="EMBL/GenBank/DDBJ databases">
        <authorList>
            <person name="Rattei Thomas"/>
        </authorList>
    </citation>
    <scope>NUCLEOTIDE SEQUENCE</scope>
    <source>
        <strain evidence="1">CV15</strain>
        <strain evidence="2">CWL029c</strain>
        <strain evidence="4">DC9</strain>
        <strain evidence="3">GiD</strain>
        <strain evidence="5">H12</strain>
        <strain evidence="6">MUL2216</strain>
        <strain evidence="7">Panola</strain>
        <strain evidence="9">PB1</strain>
        <strain evidence="8">U1271</strain>
        <strain evidence="10">UZG1</strain>
        <strain evidence="11">Wien2</strain>
        <strain evidence="12">YK41</strain>
    </source>
</reference>
<dbReference type="EMBL" id="LN847244">
    <property type="protein sequence ID" value="CRI49811.1"/>
    <property type="molecule type" value="Genomic_DNA"/>
</dbReference>
<protein>
    <submittedName>
        <fullName evidence="5">Uncharacterized protein</fullName>
    </submittedName>
</protein>
<evidence type="ECO:0000313" key="3">
    <source>
        <dbReference type="EMBL" id="CRI41919.1"/>
    </source>
</evidence>
<evidence type="ECO:0000313" key="9">
    <source>
        <dbReference type="EMBL" id="CRI50939.1"/>
    </source>
</evidence>
<dbReference type="EMBL" id="LN847227">
    <property type="protein sequence ID" value="CRI46387.1"/>
    <property type="molecule type" value="Genomic_DNA"/>
</dbReference>
<gene>
    <name evidence="1" type="ORF">BN1224_CV15_C_03610</name>
    <name evidence="4" type="ORF">BN1224_DC9_CC_00150</name>
    <name evidence="3" type="ORF">BN1224_GiD_A_09200</name>
    <name evidence="5" type="ORF">BN1224_H12_EY_00150</name>
    <name evidence="6" type="ORF">BN1224_MUL2216_F_04420</name>
    <name evidence="7" type="ORF">BN1224_Panola_L_00380</name>
    <name evidence="9" type="ORF">BN1224_PB1_B_09080</name>
    <name evidence="8" type="ORF">BN1224_U1271_C_07510</name>
    <name evidence="10" type="ORF">BN1224_UZG1_B_02170</name>
    <name evidence="11" type="ORF">BN1224_Wien2_H_01360</name>
    <name evidence="12" type="ORF">BN1224_YK41_BY_00150</name>
    <name evidence="2" type="ORF">CWL029c_F_00380</name>
</gene>
<dbReference type="EMBL" id="LN847237">
    <property type="protein sequence ID" value="CRI47534.1"/>
    <property type="molecule type" value="Genomic_DNA"/>
</dbReference>
<evidence type="ECO:0000313" key="5">
    <source>
        <dbReference type="EMBL" id="CRI44131.1"/>
    </source>
</evidence>
<dbReference type="EMBL" id="LN847058">
    <property type="protein sequence ID" value="CRI43014.1"/>
    <property type="molecule type" value="Genomic_DNA"/>
</dbReference>
<organism evidence="5">
    <name type="scientific">Chlamydia pneumoniae</name>
    <name type="common">Chlamydophila pneumoniae</name>
    <dbReference type="NCBI Taxonomy" id="83558"/>
    <lineage>
        <taxon>Bacteria</taxon>
        <taxon>Pseudomonadati</taxon>
        <taxon>Chlamydiota</taxon>
        <taxon>Chlamydiia</taxon>
        <taxon>Chlamydiales</taxon>
        <taxon>Chlamydiaceae</taxon>
        <taxon>Chlamydia/Chlamydophila group</taxon>
        <taxon>Chlamydia</taxon>
    </lineage>
</organism>